<sequence length="868" mass="91078">MKSSAAAAALPVVPWATRVVAAALSCVVLPLLSRRVSSATSAELVVCLLQLPLLQQLISFTSREGVARAAARCSVAPETSAIKHRTPSPAEQEKRRQSAFNLSYILFGACCFAFLLLMPVWIIFLPPELNDSRSRLQSEIDAYRLAATAFGVAGLLDAAAEILSLRCLMLRALGARGVAEGAAATARSVLLGGALSLQQAVRTRMPTDAADNLLLNPMLAFGAAQFCASSLFLLLLWYQCHCILSTEPATEASTPAAGASTTLCPSQLFFTVWPPLRTLPCSSGCASGPLLGETTTEVPARQATHAEEASWWTARAAAATRASPGNFIVVAAFQWTFGRFLSAEHLRLLPTFILLLTQKLVLQHGEQLLLLLLLDASAGAEYALVSGAASVLCRVILSPSEAAAFEAFCALQMQPGENAAAVAAEGACGVSTAPPKNCGGASADIDPHASIPRNRYSPHILKQRQVHLSHATHQPAKMLMQKQESQQQLQEHPEEDTILGVSGRRNQNFENDTADGNIPSGRVARTLICQSPKGLLGSQQHFRQQVSAAFPALSLLHLLLQLHGTVGLAAAAGGCLFAAPALLCIFGPSTVAPGSGCTQALQVYCCYVCCLSFFGLLDAFTSATGSADSMAMLQRYYGAVTAVHLVILLPLCIRFSADLGVATAAGASAAQLVAAILRIGCCCICISSDLRQASQQRHMQQRHPSQIHASDAQRGPVEEQIYSGGGIIQGSTATTNLSASASSSFAAASTPTCGKKEAFFSFDGLGVALRAIIPSGGGALLLLYGCFFSATAAIQVVLRASAFNSSPEETTVAEYASQRVMLWGINAPLWAAEIALGLCTCVAAAITVGPLLLQRVRAAYCIAASAVR</sequence>
<evidence type="ECO:0000256" key="2">
    <source>
        <dbReference type="ARBA" id="ARBA00004922"/>
    </source>
</evidence>
<feature type="transmembrane region" description="Helical" evidence="10">
    <location>
        <begin position="104"/>
        <end position="125"/>
    </location>
</feature>
<protein>
    <recommendedName>
        <fullName evidence="8">Man(5)GlcNAc(2)-PP-dolichol translocation protein RFT1</fullName>
    </recommendedName>
</protein>
<dbReference type="Pfam" id="PF04506">
    <property type="entry name" value="Rft-1"/>
    <property type="match status" value="2"/>
</dbReference>
<dbReference type="GO" id="GO:0006488">
    <property type="term" value="P:dolichol-linked oligosaccharide biosynthetic process"/>
    <property type="evidence" value="ECO:0007669"/>
    <property type="project" value="InterPro"/>
</dbReference>
<feature type="transmembrane region" description="Helical" evidence="10">
    <location>
        <begin position="218"/>
        <end position="238"/>
    </location>
</feature>
<dbReference type="PANTHER" id="PTHR13117:SF5">
    <property type="entry name" value="PROTEIN RFT1 HOMOLOG"/>
    <property type="match status" value="1"/>
</dbReference>
<dbReference type="PANTHER" id="PTHR13117">
    <property type="entry name" value="ENDOPLASMIC RETICULUM MULTISPAN TRANSMEMBRANE PROTEIN-RELATED"/>
    <property type="match status" value="1"/>
</dbReference>
<dbReference type="InterPro" id="IPR007594">
    <property type="entry name" value="RFT1"/>
</dbReference>
<feature type="transmembrane region" description="Helical" evidence="10">
    <location>
        <begin position="601"/>
        <end position="624"/>
    </location>
</feature>
<evidence type="ECO:0000256" key="10">
    <source>
        <dbReference type="SAM" id="Phobius"/>
    </source>
</evidence>
<organism evidence="11 12">
    <name type="scientific">Cyclospora cayetanensis</name>
    <dbReference type="NCBI Taxonomy" id="88456"/>
    <lineage>
        <taxon>Eukaryota</taxon>
        <taxon>Sar</taxon>
        <taxon>Alveolata</taxon>
        <taxon>Apicomplexa</taxon>
        <taxon>Conoidasida</taxon>
        <taxon>Coccidia</taxon>
        <taxon>Eucoccidiorida</taxon>
        <taxon>Eimeriorina</taxon>
        <taxon>Eimeriidae</taxon>
        <taxon>Cyclospora</taxon>
    </lineage>
</organism>
<evidence type="ECO:0000313" key="12">
    <source>
        <dbReference type="RefSeq" id="XP_022590739.2"/>
    </source>
</evidence>
<evidence type="ECO:0000256" key="4">
    <source>
        <dbReference type="ARBA" id="ARBA00022692"/>
    </source>
</evidence>
<dbReference type="OrthoDB" id="348760at2759"/>
<comment type="subcellular location">
    <subcellularLocation>
        <location evidence="1">Endoplasmic reticulum membrane</location>
        <topology evidence="1">Multi-pass membrane protein</topology>
    </subcellularLocation>
</comment>
<keyword evidence="7 10" id="KW-0472">Membrane</keyword>
<keyword evidence="4 10" id="KW-0812">Transmembrane</keyword>
<evidence type="ECO:0000313" key="11">
    <source>
        <dbReference type="Proteomes" id="UP000515125"/>
    </source>
</evidence>
<evidence type="ECO:0000256" key="3">
    <source>
        <dbReference type="ARBA" id="ARBA00010288"/>
    </source>
</evidence>
<feature type="transmembrane region" description="Helical" evidence="10">
    <location>
        <begin position="145"/>
        <end position="165"/>
    </location>
</feature>
<evidence type="ECO:0000256" key="5">
    <source>
        <dbReference type="ARBA" id="ARBA00022824"/>
    </source>
</evidence>
<dbReference type="GO" id="GO:0034203">
    <property type="term" value="P:glycolipid translocation"/>
    <property type="evidence" value="ECO:0007669"/>
    <property type="project" value="TreeGrafter"/>
</dbReference>
<evidence type="ECO:0000256" key="9">
    <source>
        <dbReference type="ARBA" id="ARBA00045912"/>
    </source>
</evidence>
<dbReference type="AlphaFoldDB" id="A0A6P5WFN7"/>
<feature type="transmembrane region" description="Helical" evidence="10">
    <location>
        <begin position="779"/>
        <end position="798"/>
    </location>
</feature>
<evidence type="ECO:0000256" key="6">
    <source>
        <dbReference type="ARBA" id="ARBA00022989"/>
    </source>
</evidence>
<feature type="transmembrane region" description="Helical" evidence="10">
    <location>
        <begin position="636"/>
        <end position="657"/>
    </location>
</feature>
<reference evidence="12" key="1">
    <citation type="submission" date="2025-08" db="UniProtKB">
        <authorList>
            <consortium name="RefSeq"/>
        </authorList>
    </citation>
    <scope>IDENTIFICATION</scope>
</reference>
<accession>A0A6P5WFN7</accession>
<keyword evidence="5" id="KW-0256">Endoplasmic reticulum</keyword>
<name>A0A6P5WFN7_9EIME</name>
<comment type="function">
    <text evidence="9">Intramembrane glycolipid transporter that operates in the biosynthetic pathway of dolichol-linked oligosaccharides, the glycan precursors employed in protein asparagine (N)-glycosylation. The sequential addition of sugars to dolichol pyrophosphate produces dolichol-linked oligosaccharides containing fourteen sugars, including two GlcNAcs, nine mannoses and three glucoses. Once assembled, the oligosaccharide is transferred from the lipid to nascent proteins by oligosaccharyltransferases. The assembly of dolichol-linked oligosaccharides begins on the cytosolic side of the endoplasmic reticulum membrane and finishes in its lumen. RFT1 could mediate the translocation of the cytosolically oriented intermediate DolPP-GlcNAc2Man5, produced by ALG11, into the ER lumen where dolichol-linked oligosaccharides assembly continues. However, the intramembrane lipid transporter activity could not be confirmed in vitro.</text>
</comment>
<dbReference type="GO" id="GO:0005789">
    <property type="term" value="C:endoplasmic reticulum membrane"/>
    <property type="evidence" value="ECO:0007669"/>
    <property type="project" value="UniProtKB-SubCell"/>
</dbReference>
<proteinExistence type="inferred from homology"/>
<evidence type="ECO:0000256" key="7">
    <source>
        <dbReference type="ARBA" id="ARBA00023136"/>
    </source>
</evidence>
<feature type="transmembrane region" description="Helical" evidence="10">
    <location>
        <begin position="566"/>
        <end position="589"/>
    </location>
</feature>
<evidence type="ECO:0000256" key="8">
    <source>
        <dbReference type="ARBA" id="ARBA00044793"/>
    </source>
</evidence>
<feature type="transmembrane region" description="Helical" evidence="10">
    <location>
        <begin position="829"/>
        <end position="853"/>
    </location>
</feature>
<dbReference type="GeneID" id="34621875"/>
<keyword evidence="6 10" id="KW-1133">Transmembrane helix</keyword>
<keyword evidence="11" id="KW-1185">Reference proteome</keyword>
<gene>
    <name evidence="12" type="primary">LOC34621875</name>
</gene>
<comment type="similarity">
    <text evidence="3">Belongs to the RFT1 family.</text>
</comment>
<comment type="pathway">
    <text evidence="2">Protein modification; protein glycosylation.</text>
</comment>
<dbReference type="Proteomes" id="UP000515125">
    <property type="component" value="Unplaced"/>
</dbReference>
<evidence type="ECO:0000256" key="1">
    <source>
        <dbReference type="ARBA" id="ARBA00004477"/>
    </source>
</evidence>
<dbReference type="RefSeq" id="XP_022590739.2">
    <property type="nucleotide sequence ID" value="XM_022735063.2"/>
</dbReference>